<name>A0A7R7VKR2_ASPCH</name>
<dbReference type="Pfam" id="PF11578">
    <property type="entry name" value="DUF3237"/>
    <property type="match status" value="1"/>
</dbReference>
<gene>
    <name evidence="1" type="ORF">ACHE_30229A</name>
</gene>
<organism evidence="1 2">
    <name type="scientific">Aspergillus chevalieri</name>
    <name type="common">Eurotium chevalieri</name>
    <dbReference type="NCBI Taxonomy" id="182096"/>
    <lineage>
        <taxon>Eukaryota</taxon>
        <taxon>Fungi</taxon>
        <taxon>Dikarya</taxon>
        <taxon>Ascomycota</taxon>
        <taxon>Pezizomycotina</taxon>
        <taxon>Eurotiomycetes</taxon>
        <taxon>Eurotiomycetidae</taxon>
        <taxon>Eurotiales</taxon>
        <taxon>Aspergillaceae</taxon>
        <taxon>Aspergillus</taxon>
        <taxon>Aspergillus subgen. Aspergillus</taxon>
    </lineage>
</organism>
<dbReference type="RefSeq" id="XP_043134764.1">
    <property type="nucleotide sequence ID" value="XM_043276824.1"/>
</dbReference>
<dbReference type="EMBL" id="AP024418">
    <property type="protein sequence ID" value="BCR86242.1"/>
    <property type="molecule type" value="Genomic_DNA"/>
</dbReference>
<proteinExistence type="predicted"/>
<dbReference type="KEGG" id="ache:ACHE_30229A"/>
<dbReference type="Gene3D" id="2.40.160.20">
    <property type="match status" value="1"/>
</dbReference>
<evidence type="ECO:0000313" key="2">
    <source>
        <dbReference type="Proteomes" id="UP000637239"/>
    </source>
</evidence>
<dbReference type="AlphaFoldDB" id="A0A7R7VKR2"/>
<sequence length="82" mass="8809">MSEFSSIKPAFTVWVTIDAPLPVGSASRTNNLMVVSMSDGILRSDPAFEPAIDAEFIGVGNDYIHADPDAQHLRLNAHGVVK</sequence>
<keyword evidence="2" id="KW-1185">Reference proteome</keyword>
<accession>A0A7R7VKR2</accession>
<dbReference type="GeneID" id="66980601"/>
<reference evidence="1" key="2">
    <citation type="submission" date="2021-02" db="EMBL/GenBank/DDBJ databases">
        <title>Aspergillus chevalieri M1 genome sequence.</title>
        <authorList>
            <person name="Kadooka C."/>
            <person name="Mori K."/>
            <person name="Futagami T."/>
        </authorList>
    </citation>
    <scope>NUCLEOTIDE SEQUENCE</scope>
    <source>
        <strain evidence="1">M1</strain>
    </source>
</reference>
<reference evidence="1" key="1">
    <citation type="submission" date="2021-01" db="EMBL/GenBank/DDBJ databases">
        <authorList>
            <consortium name="Aspergillus chevalieri M1 genome sequencing consortium"/>
            <person name="Kazuki M."/>
            <person name="Futagami T."/>
        </authorList>
    </citation>
    <scope>NUCLEOTIDE SEQUENCE</scope>
    <source>
        <strain evidence="1">M1</strain>
    </source>
</reference>
<evidence type="ECO:0000313" key="1">
    <source>
        <dbReference type="EMBL" id="BCR86242.1"/>
    </source>
</evidence>
<dbReference type="Proteomes" id="UP000637239">
    <property type="component" value="Chromosome 3"/>
</dbReference>
<protein>
    <submittedName>
        <fullName evidence="1">Uncharacterized protein</fullName>
    </submittedName>
</protein>